<reference evidence="2" key="1">
    <citation type="submission" date="2021-06" db="EMBL/GenBank/DDBJ databases">
        <authorList>
            <person name="Kallberg Y."/>
            <person name="Tangrot J."/>
            <person name="Rosling A."/>
        </authorList>
    </citation>
    <scope>NUCLEOTIDE SEQUENCE</scope>
    <source>
        <strain evidence="2">UK204</strain>
    </source>
</reference>
<evidence type="ECO:0000256" key="1">
    <source>
        <dbReference type="SAM" id="Phobius"/>
    </source>
</evidence>
<gene>
    <name evidence="2" type="ORF">FCALED_LOCUS12738</name>
</gene>
<feature type="non-terminal residue" evidence="2">
    <location>
        <position position="1"/>
    </location>
</feature>
<keyword evidence="3" id="KW-1185">Reference proteome</keyword>
<sequence length="115" mass="13398">RSRFKKDLEEYWKGIIQECEIVKLKKWHIQPELNSISEDDSGIDFSKDFYEGRDTSIEDNSSTSRVADVLGSQRKISRKRKNVTPTPARNIIFRILTKLIIMLVLCLKSVIEINL</sequence>
<proteinExistence type="predicted"/>
<dbReference type="Proteomes" id="UP000789570">
    <property type="component" value="Unassembled WGS sequence"/>
</dbReference>
<organism evidence="2 3">
    <name type="scientific">Funneliformis caledonium</name>
    <dbReference type="NCBI Taxonomy" id="1117310"/>
    <lineage>
        <taxon>Eukaryota</taxon>
        <taxon>Fungi</taxon>
        <taxon>Fungi incertae sedis</taxon>
        <taxon>Mucoromycota</taxon>
        <taxon>Glomeromycotina</taxon>
        <taxon>Glomeromycetes</taxon>
        <taxon>Glomerales</taxon>
        <taxon>Glomeraceae</taxon>
        <taxon>Funneliformis</taxon>
    </lineage>
</organism>
<keyword evidence="1" id="KW-0472">Membrane</keyword>
<name>A0A9N9HFM2_9GLOM</name>
<accession>A0A9N9HFM2</accession>
<evidence type="ECO:0000313" key="2">
    <source>
        <dbReference type="EMBL" id="CAG8685691.1"/>
    </source>
</evidence>
<keyword evidence="1" id="KW-0812">Transmembrane</keyword>
<dbReference type="EMBL" id="CAJVPQ010006514">
    <property type="protein sequence ID" value="CAG8685691.1"/>
    <property type="molecule type" value="Genomic_DNA"/>
</dbReference>
<dbReference type="AlphaFoldDB" id="A0A9N9HFM2"/>
<protein>
    <submittedName>
        <fullName evidence="2">10682_t:CDS:1</fullName>
    </submittedName>
</protein>
<keyword evidence="1" id="KW-1133">Transmembrane helix</keyword>
<feature type="transmembrane region" description="Helical" evidence="1">
    <location>
        <begin position="91"/>
        <end position="111"/>
    </location>
</feature>
<comment type="caution">
    <text evidence="2">The sequence shown here is derived from an EMBL/GenBank/DDBJ whole genome shotgun (WGS) entry which is preliminary data.</text>
</comment>
<evidence type="ECO:0000313" key="3">
    <source>
        <dbReference type="Proteomes" id="UP000789570"/>
    </source>
</evidence>